<reference evidence="8 9" key="1">
    <citation type="submission" date="2006-10" db="EMBL/GenBank/DDBJ databases">
        <title>The Genome Sequence of Batrachochytrium dendrobatidis JEL423.</title>
        <authorList>
            <consortium name="The Broad Institute Genome Sequencing Platform"/>
            <person name="Birren B."/>
            <person name="Lander E."/>
            <person name="Galagan J."/>
            <person name="Cuomo C."/>
            <person name="Devon K."/>
            <person name="Jaffe D."/>
            <person name="Butler J."/>
            <person name="Alvarez P."/>
            <person name="Gnerre S."/>
            <person name="Grabherr M."/>
            <person name="Kleber M."/>
            <person name="Mauceli E."/>
            <person name="Brockman W."/>
            <person name="Young S."/>
            <person name="LaButti K."/>
            <person name="Sykes S."/>
            <person name="DeCaprio D."/>
            <person name="Crawford M."/>
            <person name="Koehrsen M."/>
            <person name="Engels R."/>
            <person name="Montgomery P."/>
            <person name="Pearson M."/>
            <person name="Howarth C."/>
            <person name="Larson L."/>
            <person name="White J."/>
            <person name="O'Leary S."/>
            <person name="Kodira C."/>
            <person name="Zeng Q."/>
            <person name="Yandava C."/>
            <person name="Alvarado L."/>
            <person name="Longcore J."/>
            <person name="James T."/>
        </authorList>
    </citation>
    <scope>NUCLEOTIDE SEQUENCE [LARGE SCALE GENOMIC DNA]</scope>
    <source>
        <strain evidence="8 9">JEL423</strain>
    </source>
</reference>
<comment type="subcellular location">
    <subcellularLocation>
        <location evidence="1">Nucleus</location>
    </subcellularLocation>
</comment>
<keyword evidence="4" id="KW-0804">Transcription</keyword>
<protein>
    <submittedName>
        <fullName evidence="8">Pheromone receptor transcription factor</fullName>
    </submittedName>
</protein>
<gene>
    <name evidence="8" type="ORF">BDEG_27288</name>
</gene>
<name>A0A177WVB0_BATDL</name>
<dbReference type="eggNOG" id="KOG0015">
    <property type="taxonomic scope" value="Eukaryota"/>
</dbReference>
<dbReference type="InterPro" id="IPR050142">
    <property type="entry name" value="MADS-box/MEF2_TF"/>
</dbReference>
<dbReference type="STRING" id="403673.A0A177WVB0"/>
<dbReference type="GO" id="GO:0046983">
    <property type="term" value="F:protein dimerization activity"/>
    <property type="evidence" value="ECO:0007669"/>
    <property type="project" value="InterPro"/>
</dbReference>
<keyword evidence="5" id="KW-0539">Nucleus</keyword>
<dbReference type="EMBL" id="DS022311">
    <property type="protein sequence ID" value="OAJ43983.1"/>
    <property type="molecule type" value="Genomic_DNA"/>
</dbReference>
<evidence type="ECO:0000256" key="6">
    <source>
        <dbReference type="SAM" id="MobiDB-lite"/>
    </source>
</evidence>
<dbReference type="FunFam" id="3.40.1810.10:FF:000002">
    <property type="entry name" value="Serum response factor b"/>
    <property type="match status" value="1"/>
</dbReference>
<evidence type="ECO:0000313" key="9">
    <source>
        <dbReference type="Proteomes" id="UP000077115"/>
    </source>
</evidence>
<sequence length="645" mass="71141">MNTSVKPSTMSLKRDIDEAELSEFARSGKDCKQMSFSSTHHYDDDDEDDDDDISTDYIKGTSVLHLNPSGNMIHVSNKANDTTRANNGNNQISTSACTSDYLSKTLKQSNTGTNSGNNINDATGFNSLDTGFTRKRTAGRRKIKIEYIEDKSRRHITFSKRKAGIMKKAYELSTLTGTQVLLLVASETGHVYTFATPKLQPLITNPEGKSIIQSCLNTPDEGINMPPPDVDFHSVNFNRTGMSADSKYMMDMQLENASGMTNIDDAITISNALVDSSLVDLNLKNSPHPPTSNVQTIQQLSVDDLNPLNAPQLHISPVSPLTAVDPHHQIGISADSATTMNRFPHNLGILTSNQDIENNVGPFPTPTSAGGANPNVLSLANTRISNVGVVNGPISLVKPTIDVGMAFLDQHQGNYNHASFDSGQQRHYDSHFDQNVQGSGFNHQEEQHKHLLNQQHELMHNQQFRHQRVYSHHHGQQGYPQMSGVGQSSSLEFTNPVGFSELLQPDNGIDTTRDESGNNSRYSSHKQHHTSLRALPHIQHLQIPNIQHPPTFSSSISSQREHTISQHHNYCQHHSFAPRPYISTEISPKVIYPSYTYHPLVSGNINDSGDIHPTLYDSIDDDMYVNDAKMMSDKGVGDGVEGFGG</sequence>
<feature type="domain" description="MADS-box" evidence="7">
    <location>
        <begin position="138"/>
        <end position="198"/>
    </location>
</feature>
<dbReference type="PRINTS" id="PR00404">
    <property type="entry name" value="MADSDOMAIN"/>
</dbReference>
<dbReference type="Proteomes" id="UP000077115">
    <property type="component" value="Unassembled WGS sequence"/>
</dbReference>
<feature type="region of interest" description="Disordered" evidence="6">
    <location>
        <begin position="468"/>
        <end position="530"/>
    </location>
</feature>
<dbReference type="PROSITE" id="PS00350">
    <property type="entry name" value="MADS_BOX_1"/>
    <property type="match status" value="1"/>
</dbReference>
<keyword evidence="8" id="KW-0675">Receptor</keyword>
<organism evidence="8 9">
    <name type="scientific">Batrachochytrium dendrobatidis (strain JEL423)</name>
    <dbReference type="NCBI Taxonomy" id="403673"/>
    <lineage>
        <taxon>Eukaryota</taxon>
        <taxon>Fungi</taxon>
        <taxon>Fungi incertae sedis</taxon>
        <taxon>Chytridiomycota</taxon>
        <taxon>Chytridiomycota incertae sedis</taxon>
        <taxon>Chytridiomycetes</taxon>
        <taxon>Rhizophydiales</taxon>
        <taxon>Rhizophydiales incertae sedis</taxon>
        <taxon>Batrachochytrium</taxon>
    </lineage>
</organism>
<dbReference type="PANTHER" id="PTHR48019">
    <property type="entry name" value="SERUM RESPONSE FACTOR HOMOLOG"/>
    <property type="match status" value="1"/>
</dbReference>
<keyword evidence="2" id="KW-0805">Transcription regulation</keyword>
<dbReference type="Gene3D" id="3.40.1810.10">
    <property type="entry name" value="Transcription factor, MADS-box"/>
    <property type="match status" value="1"/>
</dbReference>
<dbReference type="SMART" id="SM00432">
    <property type="entry name" value="MADS"/>
    <property type="match status" value="1"/>
</dbReference>
<feature type="compositionally biased region" description="Polar residues" evidence="6">
    <location>
        <begin position="478"/>
        <end position="493"/>
    </location>
</feature>
<dbReference type="InterPro" id="IPR002100">
    <property type="entry name" value="TF_MADSbox"/>
</dbReference>
<dbReference type="CDD" id="cd00266">
    <property type="entry name" value="MADS_SRF_like"/>
    <property type="match status" value="1"/>
</dbReference>
<evidence type="ECO:0000256" key="1">
    <source>
        <dbReference type="ARBA" id="ARBA00004123"/>
    </source>
</evidence>
<evidence type="ECO:0000313" key="8">
    <source>
        <dbReference type="EMBL" id="OAJ43983.1"/>
    </source>
</evidence>
<accession>A0A177WVB0</accession>
<dbReference type="GO" id="GO:0000981">
    <property type="term" value="F:DNA-binding transcription factor activity, RNA polymerase II-specific"/>
    <property type="evidence" value="ECO:0007669"/>
    <property type="project" value="InterPro"/>
</dbReference>
<evidence type="ECO:0000256" key="3">
    <source>
        <dbReference type="ARBA" id="ARBA00023125"/>
    </source>
</evidence>
<feature type="compositionally biased region" description="Acidic residues" evidence="6">
    <location>
        <begin position="44"/>
        <end position="54"/>
    </location>
</feature>
<evidence type="ECO:0000256" key="5">
    <source>
        <dbReference type="ARBA" id="ARBA00023242"/>
    </source>
</evidence>
<evidence type="ECO:0000256" key="4">
    <source>
        <dbReference type="ARBA" id="ARBA00023163"/>
    </source>
</evidence>
<dbReference type="PROSITE" id="PS50066">
    <property type="entry name" value="MADS_BOX_2"/>
    <property type="match status" value="1"/>
</dbReference>
<dbReference type="Pfam" id="PF00319">
    <property type="entry name" value="SRF-TF"/>
    <property type="match status" value="1"/>
</dbReference>
<reference evidence="8 9" key="2">
    <citation type="submission" date="2016-05" db="EMBL/GenBank/DDBJ databases">
        <title>Lineage-specific infection strategies underlie the spectrum of fungal disease in amphibians.</title>
        <authorList>
            <person name="Cuomo C.A."/>
            <person name="Farrer R.A."/>
            <person name="James T."/>
            <person name="Longcore J."/>
            <person name="Birren B."/>
        </authorList>
    </citation>
    <scope>NUCLEOTIDE SEQUENCE [LARGE SCALE GENOMIC DNA]</scope>
    <source>
        <strain evidence="8 9">JEL423</strain>
    </source>
</reference>
<dbReference type="SUPFAM" id="SSF55455">
    <property type="entry name" value="SRF-like"/>
    <property type="match status" value="1"/>
</dbReference>
<dbReference type="InterPro" id="IPR036879">
    <property type="entry name" value="TF_MADSbox_sf"/>
</dbReference>
<dbReference type="AlphaFoldDB" id="A0A177WVB0"/>
<keyword evidence="3" id="KW-0238">DNA-binding</keyword>
<dbReference type="GO" id="GO:0045944">
    <property type="term" value="P:positive regulation of transcription by RNA polymerase II"/>
    <property type="evidence" value="ECO:0007669"/>
    <property type="project" value="InterPro"/>
</dbReference>
<dbReference type="VEuPathDB" id="FungiDB:BDEG_27288"/>
<evidence type="ECO:0000256" key="2">
    <source>
        <dbReference type="ARBA" id="ARBA00023015"/>
    </source>
</evidence>
<dbReference type="GO" id="GO:0005634">
    <property type="term" value="C:nucleus"/>
    <property type="evidence" value="ECO:0007669"/>
    <property type="project" value="UniProtKB-SubCell"/>
</dbReference>
<dbReference type="OrthoDB" id="2284405at2759"/>
<proteinExistence type="predicted"/>
<evidence type="ECO:0000259" key="7">
    <source>
        <dbReference type="PROSITE" id="PS50066"/>
    </source>
</evidence>
<feature type="region of interest" description="Disordered" evidence="6">
    <location>
        <begin position="27"/>
        <end position="54"/>
    </location>
</feature>
<dbReference type="InterPro" id="IPR033897">
    <property type="entry name" value="SRF-like_MADS-box"/>
</dbReference>
<dbReference type="GO" id="GO:0000987">
    <property type="term" value="F:cis-regulatory region sequence-specific DNA binding"/>
    <property type="evidence" value="ECO:0007669"/>
    <property type="project" value="InterPro"/>
</dbReference>